<dbReference type="Pfam" id="PF12688">
    <property type="entry name" value="TPR_5"/>
    <property type="match status" value="1"/>
</dbReference>
<dbReference type="SUPFAM" id="SSF48452">
    <property type="entry name" value="TPR-like"/>
    <property type="match status" value="1"/>
</dbReference>
<keyword evidence="3" id="KW-1185">Reference proteome</keyword>
<proteinExistence type="predicted"/>
<gene>
    <name evidence="2" type="ORF">FNH21_09805</name>
</gene>
<dbReference type="AlphaFoldDB" id="A0A7X1NQL1"/>
<dbReference type="Proteomes" id="UP000326464">
    <property type="component" value="Unassembled WGS sequence"/>
</dbReference>
<dbReference type="EMBL" id="VJXX01000002">
    <property type="protein sequence ID" value="MPY11008.1"/>
    <property type="molecule type" value="Genomic_DNA"/>
</dbReference>
<sequence>MDEQTWEQRIGTYWEQEFDDTRPEESGARMRDLVAVRPDGDAAALFEYAGVHDALGLEHEAIPLYRAAIRAGLEGERATRVFIQLASTLRNVGASAEAVRMLESMPVTEADEAARQAFLALALYDEGRYGDALRTALAALIPTLDGYRRALGAYADELPSTTSDRVASPQPVGHRRE</sequence>
<dbReference type="OrthoDB" id="193829at2"/>
<comment type="caution">
    <text evidence="2">The sequence shown here is derived from an EMBL/GenBank/DDBJ whole genome shotgun (WGS) entry which is preliminary data.</text>
</comment>
<evidence type="ECO:0000259" key="1">
    <source>
        <dbReference type="Pfam" id="PF12688"/>
    </source>
</evidence>
<protein>
    <submittedName>
        <fullName evidence="2">Tetratricopeptide repeat protein</fullName>
    </submittedName>
</protein>
<organism evidence="2 3">
    <name type="scientific">Arthrobacter bussei</name>
    <dbReference type="NCBI Taxonomy" id="2594179"/>
    <lineage>
        <taxon>Bacteria</taxon>
        <taxon>Bacillati</taxon>
        <taxon>Actinomycetota</taxon>
        <taxon>Actinomycetes</taxon>
        <taxon>Micrococcales</taxon>
        <taxon>Micrococcaceae</taxon>
        <taxon>Arthrobacter</taxon>
    </lineage>
</organism>
<name>A0A7X1NQL1_9MICC</name>
<reference evidence="3" key="1">
    <citation type="submission" date="2019-07" db="EMBL/GenBank/DDBJ databases">
        <title>Arthrobacter KR32 sp. nov., isolated from mountain cheese made of cows milk.</title>
        <authorList>
            <person name="Flegler A."/>
        </authorList>
    </citation>
    <scope>NUCLEOTIDE SEQUENCE [LARGE SCALE GENOMIC DNA]</scope>
    <source>
        <strain evidence="3">KR32</strain>
    </source>
</reference>
<evidence type="ECO:0000313" key="2">
    <source>
        <dbReference type="EMBL" id="MPY11008.1"/>
    </source>
</evidence>
<dbReference type="InterPro" id="IPR041656">
    <property type="entry name" value="TPR_5"/>
</dbReference>
<evidence type="ECO:0000313" key="3">
    <source>
        <dbReference type="Proteomes" id="UP000326464"/>
    </source>
</evidence>
<dbReference type="RefSeq" id="WP_152814696.1">
    <property type="nucleotide sequence ID" value="NZ_VJXX01000002.1"/>
</dbReference>
<dbReference type="Gene3D" id="1.25.40.10">
    <property type="entry name" value="Tetratricopeptide repeat domain"/>
    <property type="match status" value="1"/>
</dbReference>
<accession>A0A7X1NQL1</accession>
<dbReference type="InterPro" id="IPR011990">
    <property type="entry name" value="TPR-like_helical_dom_sf"/>
</dbReference>
<feature type="domain" description="Tetratrico peptide repeat group 5" evidence="1">
    <location>
        <begin position="43"/>
        <end position="158"/>
    </location>
</feature>